<dbReference type="EMBL" id="JABTCG010000002">
    <property type="protein sequence ID" value="MBD0850522.1"/>
    <property type="molecule type" value="Genomic_DNA"/>
</dbReference>
<dbReference type="PANTHER" id="PTHR42869">
    <property type="entry name" value="SLL0572 PROTEIN"/>
    <property type="match status" value="1"/>
</dbReference>
<comment type="caution">
    <text evidence="1">The sequence shown here is derived from an EMBL/GenBank/DDBJ whole genome shotgun (WGS) entry which is preliminary data.</text>
</comment>
<dbReference type="SUPFAM" id="SSF52540">
    <property type="entry name" value="P-loop containing nucleoside triphosphate hydrolases"/>
    <property type="match status" value="1"/>
</dbReference>
<protein>
    <submittedName>
        <fullName evidence="1">GTPase</fullName>
    </submittedName>
</protein>
<keyword evidence="2" id="KW-1185">Reference proteome</keyword>
<accession>A0ABR7VA75</accession>
<dbReference type="InterPro" id="IPR027417">
    <property type="entry name" value="P-loop_NTPase"/>
</dbReference>
<dbReference type="PANTHER" id="PTHR42869:SF1">
    <property type="entry name" value="SLL0572 PROTEIN"/>
    <property type="match status" value="1"/>
</dbReference>
<dbReference type="Proteomes" id="UP000598350">
    <property type="component" value="Unassembled WGS sequence"/>
</dbReference>
<name>A0ABR7VA75_9FLAO</name>
<evidence type="ECO:0000313" key="2">
    <source>
        <dbReference type="Proteomes" id="UP000598350"/>
    </source>
</evidence>
<evidence type="ECO:0000313" key="1">
    <source>
        <dbReference type="EMBL" id="MBD0850522.1"/>
    </source>
</evidence>
<gene>
    <name evidence="1" type="ORF">HPE63_07570</name>
</gene>
<dbReference type="InterPro" id="IPR053199">
    <property type="entry name" value="cDPG_synthetase-like"/>
</dbReference>
<organism evidence="1 2">
    <name type="scientific">Maribacter arenosus</name>
    <dbReference type="NCBI Taxonomy" id="1854708"/>
    <lineage>
        <taxon>Bacteria</taxon>
        <taxon>Pseudomonadati</taxon>
        <taxon>Bacteroidota</taxon>
        <taxon>Flavobacteriia</taxon>
        <taxon>Flavobacteriales</taxon>
        <taxon>Flavobacteriaceae</taxon>
        <taxon>Maribacter</taxon>
    </lineage>
</organism>
<dbReference type="Gene3D" id="3.40.50.300">
    <property type="entry name" value="P-loop containing nucleotide triphosphate hydrolases"/>
    <property type="match status" value="1"/>
</dbReference>
<proteinExistence type="predicted"/>
<sequence length="456" mass="50071">MKKKRVLIMGAAGRDFHNFNTVYRDNEAYDVVAFTATQIPNILNRKYPASLAGKNYPKGIPIYDEKDLEKLIDTLKVEDVVFSYSDVSYEYLMHKSAMVNTAGANFVLLGTKATSIKSTKPLISIGATRTGCGKSQTARRLIEILIEKGLKVVAIRHPMPYGDLEAQKVQRYASLEDLEKYECTIEEMEEYEPHIVRGNVIYAGVDYEAILRAAENDPDGCDIIVWDGGNNDFPFYTPDLHITVTDPHRPGHGLLYYPGEITLRMSDVVIINKIDSAPPEGISEIRKTLAEIVPRAMVIEAASPISVADPAMIRNKKVLVVEDGPTLTHGGMKIGAGTLAAEKYGAAELVDPRPFLVGQLKDTFRAYPGIGTLLPAMGYGKDQLRDLEATINGSDCDAVIIGTPIDLNRVIDIKKPSTRVFYDLQSIGKPSLSTAIAEFLVKHGIGIGKSRKGQLV</sequence>
<reference evidence="1 2" key="1">
    <citation type="submission" date="2020-05" db="EMBL/GenBank/DDBJ databases">
        <title>The draft genome sequence of Maribacter arenosus CAU 1321.</title>
        <authorList>
            <person name="Mu L."/>
        </authorList>
    </citation>
    <scope>NUCLEOTIDE SEQUENCE [LARGE SCALE GENOMIC DNA]</scope>
    <source>
        <strain evidence="1 2">CAU 1321</strain>
    </source>
</reference>